<accession>A0A836C864</accession>
<dbReference type="EMBL" id="JAFCMP010000535">
    <property type="protein sequence ID" value="KAG5176635.1"/>
    <property type="molecule type" value="Genomic_DNA"/>
</dbReference>
<feature type="compositionally biased region" description="Gly residues" evidence="1">
    <location>
        <begin position="902"/>
        <end position="920"/>
    </location>
</feature>
<feature type="region of interest" description="Disordered" evidence="1">
    <location>
        <begin position="104"/>
        <end position="194"/>
    </location>
</feature>
<feature type="compositionally biased region" description="Low complexity" evidence="1">
    <location>
        <begin position="724"/>
        <end position="735"/>
    </location>
</feature>
<feature type="compositionally biased region" description="Gly residues" evidence="1">
    <location>
        <begin position="367"/>
        <end position="376"/>
    </location>
</feature>
<evidence type="ECO:0000256" key="1">
    <source>
        <dbReference type="SAM" id="MobiDB-lite"/>
    </source>
</evidence>
<comment type="caution">
    <text evidence="2">The sequence shown here is derived from an EMBL/GenBank/DDBJ whole genome shotgun (WGS) entry which is preliminary data.</text>
</comment>
<protein>
    <submittedName>
        <fullName evidence="2">Uncharacterized protein</fullName>
    </submittedName>
</protein>
<gene>
    <name evidence="2" type="ORF">JKP88DRAFT_249406</name>
</gene>
<feature type="region of interest" description="Disordered" evidence="1">
    <location>
        <begin position="663"/>
        <end position="886"/>
    </location>
</feature>
<name>A0A836C864_9STRA</name>
<dbReference type="AlphaFoldDB" id="A0A836C864"/>
<feature type="compositionally biased region" description="Basic and acidic residues" evidence="1">
    <location>
        <begin position="383"/>
        <end position="398"/>
    </location>
</feature>
<feature type="compositionally biased region" description="Pro residues" evidence="1">
    <location>
        <begin position="804"/>
        <end position="814"/>
    </location>
</feature>
<feature type="compositionally biased region" description="Gly residues" evidence="1">
    <location>
        <begin position="692"/>
        <end position="701"/>
    </location>
</feature>
<reference evidence="2" key="1">
    <citation type="submission" date="2021-02" db="EMBL/GenBank/DDBJ databases">
        <title>First Annotated Genome of the Yellow-green Alga Tribonema minus.</title>
        <authorList>
            <person name="Mahan K.M."/>
        </authorList>
    </citation>
    <scope>NUCLEOTIDE SEQUENCE</scope>
    <source>
        <strain evidence="2">UTEX B ZZ1240</strain>
    </source>
</reference>
<proteinExistence type="predicted"/>
<feature type="compositionally biased region" description="Low complexity" evidence="1">
    <location>
        <begin position="110"/>
        <end position="132"/>
    </location>
</feature>
<evidence type="ECO:0000313" key="2">
    <source>
        <dbReference type="EMBL" id="KAG5176635.1"/>
    </source>
</evidence>
<keyword evidence="3" id="KW-1185">Reference proteome</keyword>
<feature type="region of interest" description="Disordered" evidence="1">
    <location>
        <begin position="322"/>
        <end position="413"/>
    </location>
</feature>
<feature type="compositionally biased region" description="Low complexity" evidence="1">
    <location>
        <begin position="815"/>
        <end position="837"/>
    </location>
</feature>
<organism evidence="2 3">
    <name type="scientific">Tribonema minus</name>
    <dbReference type="NCBI Taxonomy" id="303371"/>
    <lineage>
        <taxon>Eukaryota</taxon>
        <taxon>Sar</taxon>
        <taxon>Stramenopiles</taxon>
        <taxon>Ochrophyta</taxon>
        <taxon>PX clade</taxon>
        <taxon>Xanthophyceae</taxon>
        <taxon>Tribonematales</taxon>
        <taxon>Tribonemataceae</taxon>
        <taxon>Tribonema</taxon>
    </lineage>
</organism>
<evidence type="ECO:0000313" key="3">
    <source>
        <dbReference type="Proteomes" id="UP000664859"/>
    </source>
</evidence>
<feature type="compositionally biased region" description="Low complexity" evidence="1">
    <location>
        <begin position="681"/>
        <end position="691"/>
    </location>
</feature>
<feature type="region of interest" description="Disordered" evidence="1">
    <location>
        <begin position="900"/>
        <end position="940"/>
    </location>
</feature>
<dbReference type="Proteomes" id="UP000664859">
    <property type="component" value="Unassembled WGS sequence"/>
</dbReference>
<sequence>MWSRCACCRKRELHAFKAGDLHSNNAQQKLQRCIVCLPTPAIRARFSTMPYGLSNSGMPRAVDAMGLTPNTTCGEHEPADGQGGPGGRRRLAAHQFQKWSVSFTRTQQCGSAPPTSTPGGTSSLTALISSLSKRPPEAPRLVRGGSRCKRKSNDHPSPGSAPAVTGHDAQGDHSDAATTCAATPSPRRGTAGTGFKTLGGSGHDDGDERCCDNQAAAVHPPLPLQFNLRQWKEYAAARHAANGQFRRSALGWDIMQDMAEKIRTAEVAGLHALLEERDRRLRDAAAALAAERGAASDLRRRVVTLQAHAGALEEAARRAQRDAAAGRARGSNLERRLAAGPGGLKGFLHGPDPPSERDPPSPRTPSWGGGAGGGSPAGSMMDESFKCGGDVRGRDRKGSGAGKGVPAGGMSAADARKFLENAELERGEERRRHARELTLSDEKAERLRGDVKRLQGERAGLQAALEAQAAFWAAKVAAAEDVARRAREGAAVAEAALAQQQQRAAADAPPATAGQGEQERRLMLATEEGLRHQIAQLQELLVQCTAPRAARCNQAVHVIVYAREGLRHQIVQLQELLVQAVAAAYPTIALPPAVLQAAAGIRGAQCAPPPRAAAAAAASPQGAGAAAAFAQDASRRRSTKALPAATLAALAAAPRPVRQHAQLAAVAAARAQRRPRRQRSPDPSAAAAAAAMGGGGSGSSSGAGNEQLQPDAQLHSATDGGGSAAQRAAAGHESGVVTGPKAQQWQRKPSFDPPPWPGAAQRPPASAAEGTATPGCHGTGAPPPTPKTLQSIASEPDLFATLLVPPPPASPPPAAAAAAAAAAGQQRSPAASAAAAQQPPPPTAAQLRARRPSPPPPWPEEPTRAAPRSPRDSSDESDGSDSAAADAAPLLAFAAMVRASVSGGGGSSTGGSGGGSGGGACSNAQQVVQQQHRRSAAWAEDRAREVAAAVTAVSRSRRSMSDAR</sequence>